<proteinExistence type="predicted"/>
<dbReference type="AlphaFoldDB" id="A0AA43QXK4"/>
<name>A0AA43QXK4_MYCAR</name>
<organism evidence="1 2">
    <name type="scientific">Mycoplasmopsis arginini</name>
    <name type="common">Mycoplasma arginini</name>
    <dbReference type="NCBI Taxonomy" id="2094"/>
    <lineage>
        <taxon>Bacteria</taxon>
        <taxon>Bacillati</taxon>
        <taxon>Mycoplasmatota</taxon>
        <taxon>Mycoplasmoidales</taxon>
        <taxon>Metamycoplasmataceae</taxon>
        <taxon>Mycoplasmopsis</taxon>
    </lineage>
</organism>
<dbReference type="RefSeq" id="WP_282459209.1">
    <property type="nucleotide sequence ID" value="NZ_JAPFAR010000141.1"/>
</dbReference>
<evidence type="ECO:0000313" key="2">
    <source>
        <dbReference type="Proteomes" id="UP001162175"/>
    </source>
</evidence>
<dbReference type="EMBL" id="JAPFAR010000141">
    <property type="protein sequence ID" value="MDI3349834.1"/>
    <property type="molecule type" value="Genomic_DNA"/>
</dbReference>
<dbReference type="Proteomes" id="UP001162175">
    <property type="component" value="Unassembled WGS sequence"/>
</dbReference>
<accession>A0AA43QXK4</accession>
<sequence length="54" mass="6479">MENIIYNDLLRREYNIDVGVVEHEFKKDSKREKVQLEIDFIINKDTKNTISNLP</sequence>
<gene>
    <name evidence="1" type="ORF">DCBHLPFO_00803</name>
</gene>
<protein>
    <recommendedName>
        <fullName evidence="3">DUF4143 domain-containing protein</fullName>
    </recommendedName>
</protein>
<reference evidence="1" key="1">
    <citation type="submission" date="2022-11" db="EMBL/GenBank/DDBJ databases">
        <title>Draft genome of Mycoplasma arginini isolated from fly.</title>
        <authorList>
            <person name="Severgnini M."/>
            <person name="Gioia G."/>
            <person name="Cremonesi P."/>
            <person name="Moroni P."/>
            <person name="Addis M.F."/>
            <person name="Castiglioni B."/>
        </authorList>
    </citation>
    <scope>NUCLEOTIDE SEQUENCE</scope>
    <source>
        <strain evidence="1">QMP CG1-1632</strain>
    </source>
</reference>
<comment type="caution">
    <text evidence="1">The sequence shown here is derived from an EMBL/GenBank/DDBJ whole genome shotgun (WGS) entry which is preliminary data.</text>
</comment>
<evidence type="ECO:0008006" key="3">
    <source>
        <dbReference type="Google" id="ProtNLM"/>
    </source>
</evidence>
<evidence type="ECO:0000313" key="1">
    <source>
        <dbReference type="EMBL" id="MDI3349834.1"/>
    </source>
</evidence>